<keyword evidence="2" id="KW-1185">Reference proteome</keyword>
<organism evidence="1 2">
    <name type="scientific">Sediminicola arcticus</name>
    <dbReference type="NCBI Taxonomy" id="1574308"/>
    <lineage>
        <taxon>Bacteria</taxon>
        <taxon>Pseudomonadati</taxon>
        <taxon>Bacteroidota</taxon>
        <taxon>Flavobacteriia</taxon>
        <taxon>Flavobacteriales</taxon>
        <taxon>Flavobacteriaceae</taxon>
        <taxon>Sediminicola</taxon>
    </lineage>
</organism>
<name>A0ABV2SZU7_9FLAO</name>
<accession>A0ABV2SZU7</accession>
<protein>
    <submittedName>
        <fullName evidence="1">Uncharacterized protein</fullName>
    </submittedName>
</protein>
<comment type="caution">
    <text evidence="1">The sequence shown here is derived from an EMBL/GenBank/DDBJ whole genome shotgun (WGS) entry which is preliminary data.</text>
</comment>
<dbReference type="Proteomes" id="UP001549799">
    <property type="component" value="Unassembled WGS sequence"/>
</dbReference>
<evidence type="ECO:0000313" key="1">
    <source>
        <dbReference type="EMBL" id="MET6991784.1"/>
    </source>
</evidence>
<reference evidence="1 2" key="1">
    <citation type="submission" date="2024-07" db="EMBL/GenBank/DDBJ databases">
        <title>The genome sequence of type strain Sediminicola arcticus GDMCC 1.2805.</title>
        <authorList>
            <person name="Liu Y."/>
        </authorList>
    </citation>
    <scope>NUCLEOTIDE SEQUENCE [LARGE SCALE GENOMIC DNA]</scope>
    <source>
        <strain evidence="1 2">GDMCC 1.2805</strain>
    </source>
</reference>
<sequence length="118" mass="13721">MEQERKNRNTYLKAYFVYGNSNSYSKEKRIAELEQVGIGLNLKHMALKFVPFFSDKGSEINLNKLDPKVENTFIIYKYRTIIDKYVDLKPTAANFLKLSKTLDATTNNYFGLPIPKQD</sequence>
<gene>
    <name evidence="1" type="ORF">ABXZ36_14130</name>
</gene>
<dbReference type="EMBL" id="JBEXAE010000008">
    <property type="protein sequence ID" value="MET6991784.1"/>
    <property type="molecule type" value="Genomic_DNA"/>
</dbReference>
<dbReference type="RefSeq" id="WP_354616330.1">
    <property type="nucleotide sequence ID" value="NZ_JBEXAE010000008.1"/>
</dbReference>
<proteinExistence type="predicted"/>
<evidence type="ECO:0000313" key="2">
    <source>
        <dbReference type="Proteomes" id="UP001549799"/>
    </source>
</evidence>